<dbReference type="PANTHER" id="PTHR45749">
    <property type="match status" value="1"/>
</dbReference>
<keyword evidence="3" id="KW-1185">Reference proteome</keyword>
<dbReference type="SUPFAM" id="SSF53098">
    <property type="entry name" value="Ribonuclease H-like"/>
    <property type="match status" value="1"/>
</dbReference>
<dbReference type="RefSeq" id="XP_008189677.1">
    <property type="nucleotide sequence ID" value="XM_008191455.1"/>
</dbReference>
<evidence type="ECO:0000259" key="1">
    <source>
        <dbReference type="Pfam" id="PF14291"/>
    </source>
</evidence>
<accession>A0A8R2FDM7</accession>
<dbReference type="Proteomes" id="UP000007819">
    <property type="component" value="Unassembled WGS sequence"/>
</dbReference>
<dbReference type="AlphaFoldDB" id="A0A8R2FDM7"/>
<dbReference type="EnsemblMetazoa" id="XM_008191455.1">
    <property type="protein sequence ID" value="XP_008189677.1"/>
    <property type="gene ID" value="LOC103311751"/>
</dbReference>
<proteinExistence type="predicted"/>
<reference evidence="3" key="1">
    <citation type="submission" date="2010-06" db="EMBL/GenBank/DDBJ databases">
        <authorList>
            <person name="Jiang H."/>
            <person name="Abraham K."/>
            <person name="Ali S."/>
            <person name="Alsbrooks S.L."/>
            <person name="Anim B.N."/>
            <person name="Anosike U.S."/>
            <person name="Attaway T."/>
            <person name="Bandaranaike D.P."/>
            <person name="Battles P.K."/>
            <person name="Bell S.N."/>
            <person name="Bell A.V."/>
            <person name="Beltran B."/>
            <person name="Bickham C."/>
            <person name="Bustamante Y."/>
            <person name="Caleb T."/>
            <person name="Canada A."/>
            <person name="Cardenas V."/>
            <person name="Carter K."/>
            <person name="Chacko J."/>
            <person name="Chandrabose M.N."/>
            <person name="Chavez D."/>
            <person name="Chavez A."/>
            <person name="Chen L."/>
            <person name="Chu H.-S."/>
            <person name="Claassen K.J."/>
            <person name="Cockrell R."/>
            <person name="Collins M."/>
            <person name="Cooper J.A."/>
            <person name="Cree A."/>
            <person name="Curry S.M."/>
            <person name="Da Y."/>
            <person name="Dao M.D."/>
            <person name="Das B."/>
            <person name="Davila M.-L."/>
            <person name="Davy-Carroll L."/>
            <person name="Denson S."/>
            <person name="Dinh H."/>
            <person name="Ebong V.E."/>
            <person name="Edwards J.R."/>
            <person name="Egan A."/>
            <person name="El-Daye J."/>
            <person name="Escobedo L."/>
            <person name="Fernandez S."/>
            <person name="Fernando P.R."/>
            <person name="Flagg N."/>
            <person name="Forbes L.D."/>
            <person name="Fowler R.G."/>
            <person name="Fu Q."/>
            <person name="Gabisi R.A."/>
            <person name="Ganer J."/>
            <person name="Garbino Pronczuk A."/>
            <person name="Garcia R.M."/>
            <person name="Garner T."/>
            <person name="Garrett T.E."/>
            <person name="Gonzalez D.A."/>
            <person name="Hamid H."/>
            <person name="Hawkins E.S."/>
            <person name="Hirani K."/>
            <person name="Hogues M.E."/>
            <person name="Hollins B."/>
            <person name="Hsiao C.-H."/>
            <person name="Jabil R."/>
            <person name="James M.L."/>
            <person name="Jhangiani S.N."/>
            <person name="Johnson B."/>
            <person name="Johnson Q."/>
            <person name="Joshi V."/>
            <person name="Kalu J.B."/>
            <person name="Kam C."/>
            <person name="Kashfia A."/>
            <person name="Keebler J."/>
            <person name="Kisamo H."/>
            <person name="Kovar C.L."/>
            <person name="Lago L.A."/>
            <person name="Lai C.-Y."/>
            <person name="Laidlaw J."/>
            <person name="Lara F."/>
            <person name="Le T.-K."/>
            <person name="Lee S.L."/>
            <person name="Legall F.H."/>
            <person name="Lemon S.J."/>
            <person name="Lewis L.R."/>
            <person name="Li B."/>
            <person name="Liu Y."/>
            <person name="Liu Y.-S."/>
            <person name="Lopez J."/>
            <person name="Lozado R.J."/>
            <person name="Lu J."/>
            <person name="Madu R.C."/>
            <person name="Maheshwari M."/>
            <person name="Maheshwari R."/>
            <person name="Malloy K."/>
            <person name="Martinez E."/>
            <person name="Mathew T."/>
            <person name="Mercado I.C."/>
            <person name="Mercado C."/>
            <person name="Meyer B."/>
            <person name="Montgomery K."/>
            <person name="Morgan M.B."/>
            <person name="Munidasa M."/>
            <person name="Nazareth L.V."/>
            <person name="Nelson J."/>
            <person name="Ng B.M."/>
            <person name="Nguyen N.B."/>
            <person name="Nguyen P.Q."/>
            <person name="Nguyen T."/>
            <person name="Obregon M."/>
            <person name="Okwuonu G.O."/>
            <person name="Onwere C.G."/>
            <person name="Orozco G."/>
            <person name="Parra A."/>
            <person name="Patel S."/>
            <person name="Patil S."/>
            <person name="Perez A."/>
            <person name="Perez Y."/>
            <person name="Pham C."/>
            <person name="Primus E.L."/>
            <person name="Pu L.-L."/>
            <person name="Puazo M."/>
            <person name="Qin X."/>
            <person name="Quiroz J.B."/>
            <person name="Reese J."/>
            <person name="Richards S."/>
            <person name="Rives C.M."/>
            <person name="Robberts R."/>
            <person name="Ruiz S.J."/>
            <person name="Ruiz M.J."/>
            <person name="Santibanez J."/>
            <person name="Schneider B.W."/>
            <person name="Sisson I."/>
            <person name="Smith M."/>
            <person name="Sodergren E."/>
            <person name="Song X.-Z."/>
            <person name="Song B.B."/>
            <person name="Summersgill H."/>
            <person name="Thelus R."/>
            <person name="Thornton R.D."/>
            <person name="Trejos Z.Y."/>
            <person name="Usmani K."/>
            <person name="Vattathil S."/>
            <person name="Villasana D."/>
            <person name="Walker D.L."/>
            <person name="Wang S."/>
            <person name="Wang K."/>
            <person name="White C.S."/>
            <person name="Williams A.C."/>
            <person name="Williamson J."/>
            <person name="Wilson K."/>
            <person name="Woghiren I.O."/>
            <person name="Woodworth J.R."/>
            <person name="Worley K.C."/>
            <person name="Wright R.A."/>
            <person name="Wu W."/>
            <person name="Young L."/>
            <person name="Zhang L."/>
            <person name="Zhang J."/>
            <person name="Zhu Y."/>
            <person name="Muzny D.M."/>
            <person name="Weinstock G."/>
            <person name="Gibbs R.A."/>
        </authorList>
    </citation>
    <scope>NUCLEOTIDE SEQUENCE [LARGE SCALE GENOMIC DNA]</scope>
    <source>
        <strain evidence="3">LSR1</strain>
    </source>
</reference>
<dbReference type="PANTHER" id="PTHR45749:SF37">
    <property type="entry name" value="OS05G0311600 PROTEIN"/>
    <property type="match status" value="1"/>
</dbReference>
<name>A0A8R2FDM7_ACYPI</name>
<dbReference type="InterPro" id="IPR012337">
    <property type="entry name" value="RNaseH-like_sf"/>
</dbReference>
<dbReference type="OrthoDB" id="6627711at2759"/>
<dbReference type="GeneID" id="103311751"/>
<dbReference type="InterPro" id="IPR025398">
    <property type="entry name" value="DUF4371"/>
</dbReference>
<reference evidence="2" key="2">
    <citation type="submission" date="2022-06" db="UniProtKB">
        <authorList>
            <consortium name="EnsemblMetazoa"/>
        </authorList>
    </citation>
    <scope>IDENTIFICATION</scope>
</reference>
<feature type="domain" description="DUF4371" evidence="1">
    <location>
        <begin position="113"/>
        <end position="199"/>
    </location>
</feature>
<dbReference type="Pfam" id="PF14291">
    <property type="entry name" value="DUF4371"/>
    <property type="match status" value="1"/>
</dbReference>
<evidence type="ECO:0000313" key="3">
    <source>
        <dbReference type="Proteomes" id="UP000007819"/>
    </source>
</evidence>
<dbReference type="KEGG" id="api:103311751"/>
<evidence type="ECO:0000313" key="2">
    <source>
        <dbReference type="EnsemblMetazoa" id="XP_008189677.1"/>
    </source>
</evidence>
<organism evidence="2 3">
    <name type="scientific">Acyrthosiphon pisum</name>
    <name type="common">Pea aphid</name>
    <dbReference type="NCBI Taxonomy" id="7029"/>
    <lineage>
        <taxon>Eukaryota</taxon>
        <taxon>Metazoa</taxon>
        <taxon>Ecdysozoa</taxon>
        <taxon>Arthropoda</taxon>
        <taxon>Hexapoda</taxon>
        <taxon>Insecta</taxon>
        <taxon>Pterygota</taxon>
        <taxon>Neoptera</taxon>
        <taxon>Paraneoptera</taxon>
        <taxon>Hemiptera</taxon>
        <taxon>Sternorrhyncha</taxon>
        <taxon>Aphidomorpha</taxon>
        <taxon>Aphidoidea</taxon>
        <taxon>Aphididae</taxon>
        <taxon>Macrosiphini</taxon>
        <taxon>Acyrthosiphon</taxon>
    </lineage>
</organism>
<protein>
    <recommendedName>
        <fullName evidence="1">DUF4371 domain-containing protein</fullName>
    </recommendedName>
</protein>
<sequence length="300" mass="34178">MSELHKSLVCLCGKQKSNLNDTNWKRHISACKIVVERSKVSKTISTFFVKKRDNLFVDEASTSRKKEKKAHNVDRTMNKNSIGVHVTGAEGKLIDSVAESISTVIQTDVKYARFFSISIDSTFDASRKEQVAFVIRYVHNKTSIISERLIAVKESSNTTGRDLFSLFQLVCSEKNLDWKKYLIGQSYDGAPNMRGQFEGLRSHVQKVNSSALYVWCHAHRLNLVLSRAVGCCKDAMDVFGSLESVFTFLTAGKCRVECYERHYKQLYPKQQMRRLKRAATTRWMSYSVALITVLDTFEAV</sequence>